<comment type="caution">
    <text evidence="5">The sequence shown here is derived from an EMBL/GenBank/DDBJ whole genome shotgun (WGS) entry which is preliminary data.</text>
</comment>
<dbReference type="Pfam" id="PF01535">
    <property type="entry name" value="PPR"/>
    <property type="match status" value="2"/>
</dbReference>
<dbReference type="Pfam" id="PF25245">
    <property type="entry name" value="TPR_At1g68980"/>
    <property type="match status" value="1"/>
</dbReference>
<name>A0A9Q1KY75_9CARY</name>
<dbReference type="Proteomes" id="UP001153076">
    <property type="component" value="Unassembled WGS sequence"/>
</dbReference>
<keyword evidence="6" id="KW-1185">Reference proteome</keyword>
<evidence type="ECO:0000256" key="3">
    <source>
        <dbReference type="SAM" id="Coils"/>
    </source>
</evidence>
<dbReference type="EMBL" id="JAKOGI010000011">
    <property type="protein sequence ID" value="KAJ8451038.1"/>
    <property type="molecule type" value="Genomic_DNA"/>
</dbReference>
<evidence type="ECO:0000259" key="4">
    <source>
        <dbReference type="Pfam" id="PF25245"/>
    </source>
</evidence>
<evidence type="ECO:0000256" key="2">
    <source>
        <dbReference type="ARBA" id="ARBA00022737"/>
    </source>
</evidence>
<sequence>MYRRFIKVFRSDTYVISTINMFESRVTNVGKSVLEYTFIASQESDLCTQHHRVPCIRRFSTGMQAQHLCTASSSPETLLKKLDSALRESKDEEAWKVFNEYKSCYGFPGSCTVSKLITGLSYSSDHQLLHNVCNVVFKIAKEKYELLKHDSLCRLCLALSRAQMSVPVSKLLRLMLQKNKVPTMDVLCSVYMHMVKTEAGTYLASNILVEICDCFHYLSARKSECAMSLKPTTTMFNLVLEACVRFGSSLQGQCIIEVMARTGVVADANSVVLFSYIYGMNGQRDELKLLKEYVDRASVPLARHYSQFYDNLLSLHCKFDDLDAASSLVLDIYRLWSSRPVKENQDLRKSCPVPMGSPYLKEVLKVQVMFELLQKDSVVLVKDKEALVIIENGKLIISSKGLAQLISKYKRSERINELSKLLVAIEKEMGTSQEGSICNDVILACIYTGWLETAHDIMDDMEIANVSVPTRTYILLLSSYCREKMSKEAEALAKQIKRARLLLDASEEMTVSECLSGVVHGSSLSLPAPLTDRLADLTDHLVQATTREDEALSKVLKLNSSIYFFCRAKMMDDTRMAYRKLQALNIQPTVQTFAYMIEGFSSLKMYREITILWGDIKRYMNCGCSLASRDLYESLIMNFLRGGYFERVMEVLNHMKERNMYADSWLYKNEFLKYHKNLYQRLKAADAKNEAQRLRLEHVTAFRNWFEPPSGTLISIRGWFMMKLIE</sequence>
<organism evidence="5 6">
    <name type="scientific">Carnegiea gigantea</name>
    <dbReference type="NCBI Taxonomy" id="171969"/>
    <lineage>
        <taxon>Eukaryota</taxon>
        <taxon>Viridiplantae</taxon>
        <taxon>Streptophyta</taxon>
        <taxon>Embryophyta</taxon>
        <taxon>Tracheophyta</taxon>
        <taxon>Spermatophyta</taxon>
        <taxon>Magnoliopsida</taxon>
        <taxon>eudicotyledons</taxon>
        <taxon>Gunneridae</taxon>
        <taxon>Pentapetalae</taxon>
        <taxon>Caryophyllales</taxon>
        <taxon>Cactineae</taxon>
        <taxon>Cactaceae</taxon>
        <taxon>Cactoideae</taxon>
        <taxon>Echinocereeae</taxon>
        <taxon>Carnegiea</taxon>
    </lineage>
</organism>
<reference evidence="5" key="1">
    <citation type="submission" date="2022-04" db="EMBL/GenBank/DDBJ databases">
        <title>Carnegiea gigantea Genome sequencing and assembly v2.</title>
        <authorList>
            <person name="Copetti D."/>
            <person name="Sanderson M.J."/>
            <person name="Burquez A."/>
            <person name="Wojciechowski M.F."/>
        </authorList>
    </citation>
    <scope>NUCLEOTIDE SEQUENCE</scope>
    <source>
        <strain evidence="5">SGP5-SGP5p</strain>
        <tissue evidence="5">Aerial part</tissue>
    </source>
</reference>
<feature type="coiled-coil region" evidence="3">
    <location>
        <begin position="482"/>
        <end position="509"/>
    </location>
</feature>
<comment type="similarity">
    <text evidence="1">Belongs to the PPR family. P subfamily.</text>
</comment>
<protein>
    <recommendedName>
        <fullName evidence="4">At1g68980-like TPR repeats domain-containing protein</fullName>
    </recommendedName>
</protein>
<accession>A0A9Q1KY75</accession>
<evidence type="ECO:0000313" key="6">
    <source>
        <dbReference type="Proteomes" id="UP001153076"/>
    </source>
</evidence>
<dbReference type="PANTHER" id="PTHR46598">
    <property type="entry name" value="BNAC05G43320D PROTEIN"/>
    <property type="match status" value="1"/>
</dbReference>
<dbReference type="InterPro" id="IPR057440">
    <property type="entry name" value="At1g68980-like_TPR"/>
</dbReference>
<dbReference type="InterPro" id="IPR002885">
    <property type="entry name" value="PPR_rpt"/>
</dbReference>
<keyword evidence="3" id="KW-0175">Coiled coil</keyword>
<gene>
    <name evidence="5" type="ORF">Cgig2_026847</name>
</gene>
<feature type="domain" description="At1g68980-like TPR repeats" evidence="4">
    <location>
        <begin position="76"/>
        <end position="198"/>
    </location>
</feature>
<keyword evidence="2" id="KW-0677">Repeat</keyword>
<dbReference type="AlphaFoldDB" id="A0A9Q1KY75"/>
<dbReference type="PANTHER" id="PTHR46598:SF3">
    <property type="entry name" value="OS07G0495300 PROTEIN"/>
    <property type="match status" value="1"/>
</dbReference>
<dbReference type="InterPro" id="IPR011990">
    <property type="entry name" value="TPR-like_helical_dom_sf"/>
</dbReference>
<dbReference type="OrthoDB" id="783540at2759"/>
<evidence type="ECO:0000256" key="1">
    <source>
        <dbReference type="ARBA" id="ARBA00007626"/>
    </source>
</evidence>
<evidence type="ECO:0000313" key="5">
    <source>
        <dbReference type="EMBL" id="KAJ8451038.1"/>
    </source>
</evidence>
<proteinExistence type="inferred from homology"/>
<dbReference type="Gene3D" id="1.25.40.10">
    <property type="entry name" value="Tetratricopeptide repeat domain"/>
    <property type="match status" value="3"/>
</dbReference>